<dbReference type="InterPro" id="IPR013783">
    <property type="entry name" value="Ig-like_fold"/>
</dbReference>
<protein>
    <submittedName>
        <fullName evidence="9">CSF2R factor</fullName>
    </submittedName>
</protein>
<keyword evidence="2" id="KW-0812">Transmembrane</keyword>
<dbReference type="SUPFAM" id="SSF49265">
    <property type="entry name" value="Fibronectin type III"/>
    <property type="match status" value="1"/>
</dbReference>
<dbReference type="InterPro" id="IPR015321">
    <property type="entry name" value="TypeI_recpt_CBD"/>
</dbReference>
<dbReference type="InterPro" id="IPR003532">
    <property type="entry name" value="Short_hematopoietin_rcpt_2_CS"/>
</dbReference>
<evidence type="ECO:0000256" key="3">
    <source>
        <dbReference type="ARBA" id="ARBA00022729"/>
    </source>
</evidence>
<evidence type="ECO:0000256" key="1">
    <source>
        <dbReference type="ARBA" id="ARBA00004479"/>
    </source>
</evidence>
<keyword evidence="3" id="KW-0732">Signal</keyword>
<comment type="caution">
    <text evidence="9">The sequence shown here is derived from an EMBL/GenBank/DDBJ whole genome shotgun (WGS) entry which is preliminary data.</text>
</comment>
<dbReference type="Gene3D" id="2.60.40.10">
    <property type="entry name" value="Immunoglobulins"/>
    <property type="match status" value="2"/>
</dbReference>
<evidence type="ECO:0000259" key="8">
    <source>
        <dbReference type="Pfam" id="PF09240"/>
    </source>
</evidence>
<evidence type="ECO:0000256" key="7">
    <source>
        <dbReference type="ARBA" id="ARBA00023180"/>
    </source>
</evidence>
<evidence type="ECO:0000313" key="10">
    <source>
        <dbReference type="Proteomes" id="UP000533954"/>
    </source>
</evidence>
<dbReference type="GO" id="GO:0004896">
    <property type="term" value="F:cytokine receptor activity"/>
    <property type="evidence" value="ECO:0007669"/>
    <property type="project" value="InterPro"/>
</dbReference>
<comment type="subcellular location">
    <subcellularLocation>
        <location evidence="1">Membrane</location>
        <topology evidence="1">Single-pass type I membrane protein</topology>
    </subcellularLocation>
</comment>
<dbReference type="PANTHER" id="PTHR23037:SF46">
    <property type="entry name" value="INTERLEUKIN 5 RECEPTOR SUBUNIT ALPHA"/>
    <property type="match status" value="1"/>
</dbReference>
<proteinExistence type="predicted"/>
<dbReference type="EMBL" id="VZSX01000043">
    <property type="protein sequence ID" value="NXA36071.1"/>
    <property type="molecule type" value="Genomic_DNA"/>
</dbReference>
<evidence type="ECO:0000256" key="2">
    <source>
        <dbReference type="ARBA" id="ARBA00022692"/>
    </source>
</evidence>
<keyword evidence="7" id="KW-0325">Glycoprotein</keyword>
<dbReference type="PROSITE" id="PS01356">
    <property type="entry name" value="HEMATOPO_REC_S_F2"/>
    <property type="match status" value="1"/>
</dbReference>
<feature type="non-terminal residue" evidence="9">
    <location>
        <position position="1"/>
    </location>
</feature>
<dbReference type="Proteomes" id="UP000533954">
    <property type="component" value="Unassembled WGS sequence"/>
</dbReference>
<dbReference type="AlphaFoldDB" id="A0A7K7V686"/>
<dbReference type="PANTHER" id="PTHR23037">
    <property type="entry name" value="CYTOKINE RECEPTOR"/>
    <property type="match status" value="1"/>
</dbReference>
<evidence type="ECO:0000256" key="4">
    <source>
        <dbReference type="ARBA" id="ARBA00022989"/>
    </source>
</evidence>
<reference evidence="9 10" key="1">
    <citation type="submission" date="2019-09" db="EMBL/GenBank/DDBJ databases">
        <title>Bird 10,000 Genomes (B10K) Project - Family phase.</title>
        <authorList>
            <person name="Zhang G."/>
        </authorList>
    </citation>
    <scope>NUCLEOTIDE SEQUENCE [LARGE SCALE GENOMIC DNA]</scope>
    <source>
        <strain evidence="9">B10K-LSUMZ-16893</strain>
    </source>
</reference>
<dbReference type="InterPro" id="IPR036116">
    <property type="entry name" value="FN3_sf"/>
</dbReference>
<keyword evidence="4" id="KW-1133">Transmembrane helix</keyword>
<sequence>CVSGMPGTAIKNFSCVIYNISLMNCTWSVGRDAPGDTQYFLYWENSREEEENQCELYVKDKNGRHIGCQFQNVTITDNKITYFIVNGSSKVSPIRFYDEYISLYKIGKFMPPLNITANCDRYQTGCLIQWQKPETSRALDDDCFQYEVIIQYK</sequence>
<feature type="domain" description="Type I cytokine receptor cytokine-binding" evidence="8">
    <location>
        <begin position="12"/>
        <end position="106"/>
    </location>
</feature>
<dbReference type="GO" id="GO:0009897">
    <property type="term" value="C:external side of plasma membrane"/>
    <property type="evidence" value="ECO:0007669"/>
    <property type="project" value="TreeGrafter"/>
</dbReference>
<keyword evidence="5" id="KW-0472">Membrane</keyword>
<accession>A0A7K7V686</accession>
<dbReference type="Pfam" id="PF09240">
    <property type="entry name" value="IL6Ra-bind"/>
    <property type="match status" value="1"/>
</dbReference>
<dbReference type="OrthoDB" id="9835959at2759"/>
<organism evidence="9 10">
    <name type="scientific">Eudromia elegans</name>
    <name type="common">Elegant crested-tinamou</name>
    <dbReference type="NCBI Taxonomy" id="8805"/>
    <lineage>
        <taxon>Eukaryota</taxon>
        <taxon>Metazoa</taxon>
        <taxon>Chordata</taxon>
        <taxon>Craniata</taxon>
        <taxon>Vertebrata</taxon>
        <taxon>Euteleostomi</taxon>
        <taxon>Archelosauria</taxon>
        <taxon>Archosauria</taxon>
        <taxon>Dinosauria</taxon>
        <taxon>Saurischia</taxon>
        <taxon>Theropoda</taxon>
        <taxon>Coelurosauria</taxon>
        <taxon>Aves</taxon>
        <taxon>Palaeognathae</taxon>
        <taxon>Tinamiformes</taxon>
        <taxon>Tinamidae</taxon>
        <taxon>Eudromia</taxon>
    </lineage>
</organism>
<feature type="non-terminal residue" evidence="9">
    <location>
        <position position="153"/>
    </location>
</feature>
<evidence type="ECO:0000256" key="5">
    <source>
        <dbReference type="ARBA" id="ARBA00023136"/>
    </source>
</evidence>
<keyword evidence="10" id="KW-1185">Reference proteome</keyword>
<dbReference type="FunFam" id="2.60.40.10:FF:001087">
    <property type="entry name" value="Colony stimulating factor 2 receptor alpha subunit"/>
    <property type="match status" value="1"/>
</dbReference>
<name>A0A7K7V686_EUDEL</name>
<evidence type="ECO:0000313" key="9">
    <source>
        <dbReference type="EMBL" id="NXA36071.1"/>
    </source>
</evidence>
<evidence type="ECO:0000256" key="6">
    <source>
        <dbReference type="ARBA" id="ARBA00023170"/>
    </source>
</evidence>
<keyword evidence="6" id="KW-0675">Receptor</keyword>
<gene>
    <name evidence="9" type="primary">Csf2ra_2</name>
    <name evidence="9" type="ORF">EUDELE_R04748</name>
</gene>